<evidence type="ECO:0000256" key="1">
    <source>
        <dbReference type="SAM" id="Phobius"/>
    </source>
</evidence>
<keyword evidence="4" id="KW-1185">Reference proteome</keyword>
<dbReference type="Gene3D" id="1.20.144.10">
    <property type="entry name" value="Phosphatidic acid phosphatase type 2/haloperoxidase"/>
    <property type="match status" value="1"/>
</dbReference>
<keyword evidence="1" id="KW-0472">Membrane</keyword>
<dbReference type="Proteomes" id="UP000031967">
    <property type="component" value="Unassembled WGS sequence"/>
</dbReference>
<dbReference type="Pfam" id="PF14378">
    <property type="entry name" value="PAP2_3"/>
    <property type="match status" value="1"/>
</dbReference>
<dbReference type="CDD" id="cd03386">
    <property type="entry name" value="PAP2_Aur1_like"/>
    <property type="match status" value="1"/>
</dbReference>
<comment type="caution">
    <text evidence="3">The sequence shown here is derived from an EMBL/GenBank/DDBJ whole genome shotgun (WGS) entry which is preliminary data.</text>
</comment>
<feature type="transmembrane region" description="Helical" evidence="1">
    <location>
        <begin position="47"/>
        <end position="63"/>
    </location>
</feature>
<reference evidence="3 4" key="1">
    <citation type="submission" date="2014-12" db="EMBL/GenBank/DDBJ databases">
        <title>Draft genome sequence of Paenibacillus kamchatkensis strain B-2647.</title>
        <authorList>
            <person name="Karlyshev A.V."/>
            <person name="Kudryashova E.B."/>
        </authorList>
    </citation>
    <scope>NUCLEOTIDE SEQUENCE [LARGE SCALE GENOMIC DNA]</scope>
    <source>
        <strain evidence="3 4">VKM B-2647</strain>
    </source>
</reference>
<keyword evidence="1" id="KW-1133">Transmembrane helix</keyword>
<organism evidence="3 4">
    <name type="scientific">Gordoniibacillus kamchatkensis</name>
    <dbReference type="NCBI Taxonomy" id="1590651"/>
    <lineage>
        <taxon>Bacteria</taxon>
        <taxon>Bacillati</taxon>
        <taxon>Bacillota</taxon>
        <taxon>Bacilli</taxon>
        <taxon>Bacillales</taxon>
        <taxon>Paenibacillaceae</taxon>
        <taxon>Gordoniibacillus</taxon>
    </lineage>
</organism>
<evidence type="ECO:0000313" key="3">
    <source>
        <dbReference type="EMBL" id="KIL41039.1"/>
    </source>
</evidence>
<feature type="transmembrane region" description="Helical" evidence="1">
    <location>
        <begin position="132"/>
        <end position="154"/>
    </location>
</feature>
<dbReference type="SUPFAM" id="SSF48317">
    <property type="entry name" value="Acid phosphatase/Vanadium-dependent haloperoxidase"/>
    <property type="match status" value="1"/>
</dbReference>
<feature type="transmembrane region" description="Helical" evidence="1">
    <location>
        <begin position="214"/>
        <end position="238"/>
    </location>
</feature>
<evidence type="ECO:0000259" key="2">
    <source>
        <dbReference type="Pfam" id="PF14378"/>
    </source>
</evidence>
<keyword evidence="1" id="KW-0812">Transmembrane</keyword>
<dbReference type="EMBL" id="JXAK01000013">
    <property type="protein sequence ID" value="KIL41039.1"/>
    <property type="molecule type" value="Genomic_DNA"/>
</dbReference>
<dbReference type="InterPro" id="IPR026841">
    <property type="entry name" value="Aur1/Ipt1"/>
</dbReference>
<evidence type="ECO:0000313" key="4">
    <source>
        <dbReference type="Proteomes" id="UP000031967"/>
    </source>
</evidence>
<proteinExistence type="predicted"/>
<gene>
    <name evidence="3" type="ORF">SD70_09495</name>
</gene>
<dbReference type="RefSeq" id="WP_041047336.1">
    <property type="nucleotide sequence ID" value="NZ_JXAK01000013.1"/>
</dbReference>
<protein>
    <submittedName>
        <fullName evidence="3">Phosphoesterase PA-phosphatase</fullName>
    </submittedName>
</protein>
<feature type="transmembrane region" description="Helical" evidence="1">
    <location>
        <begin position="106"/>
        <end position="125"/>
    </location>
</feature>
<name>A0ABR5AJ12_9BACL</name>
<feature type="transmembrane region" description="Helical" evidence="1">
    <location>
        <begin position="6"/>
        <end position="26"/>
    </location>
</feature>
<sequence>MNPFQSMTHAIAYMAVTVFLLLWYALRANPLAAAGSFVRELAATRKYLLHFIVMMAVLYMNKIELRLEERMAAKPDFTPFIARLDGEFIAFVQHAFYHPLLTYAAVYAYVVMFPAFIIAAVAIYTHSKQPKLVCAICYALIFNYTLAIPFYLFFPVSEVWAYHPHVKFLMLDAFPRFEAEYRPLSGLNNCFPSLHTSISVSMALIAFKSNNSRWSGLAAAVTVCIVFAIFYLGIHWLLDMCGGLLLGYGSAAMALRLSEGKFPIGEYTVPWRKQRMMLK</sequence>
<accession>A0ABR5AJ12</accession>
<feature type="domain" description="Inositolphosphotransferase Aur1/Ipt1" evidence="2">
    <location>
        <begin position="89"/>
        <end position="252"/>
    </location>
</feature>
<dbReference type="InterPro" id="IPR036938">
    <property type="entry name" value="PAP2/HPO_sf"/>
</dbReference>